<keyword evidence="3" id="KW-1185">Reference proteome</keyword>
<evidence type="ECO:0000313" key="2">
    <source>
        <dbReference type="EMBL" id="MCY0095790.1"/>
    </source>
</evidence>
<keyword evidence="1" id="KW-0732">Signal</keyword>
<dbReference type="Proteomes" id="UP001081283">
    <property type="component" value="Unassembled WGS sequence"/>
</dbReference>
<dbReference type="EMBL" id="JAOVZQ010000001">
    <property type="protein sequence ID" value="MCY0095790.1"/>
    <property type="molecule type" value="Genomic_DNA"/>
</dbReference>
<accession>A0ABT3YJ88</accession>
<feature type="signal peptide" evidence="1">
    <location>
        <begin position="1"/>
        <end position="24"/>
    </location>
</feature>
<proteinExistence type="predicted"/>
<sequence>MKQGIYAGAMAIALILGSISNASADDFDPDRGTFDPAIQFVITPYGSILGDPAQVTDLSTDRIGFTYCSTVPDKDRGLLLMASVMVPAQDGADGGGHAMMMTVDQARNFIAHLRKGREWATVAAENKVGLFSKPIGDVIGTEGEAEHLSIIFVSDAQSNGSVRIDHVLGGVTKAFGLGLNPAQKYAAQAGYALETALAQTPDAAPAEDAAKSKLFE</sequence>
<comment type="caution">
    <text evidence="2">The sequence shown here is derived from an EMBL/GenBank/DDBJ whole genome shotgun (WGS) entry which is preliminary data.</text>
</comment>
<protein>
    <submittedName>
        <fullName evidence="2">Uncharacterized protein</fullName>
    </submittedName>
</protein>
<feature type="chain" id="PRO_5047215822" evidence="1">
    <location>
        <begin position="25"/>
        <end position="216"/>
    </location>
</feature>
<gene>
    <name evidence="2" type="ORF">OEG82_17445</name>
</gene>
<evidence type="ECO:0000313" key="3">
    <source>
        <dbReference type="Proteomes" id="UP001081283"/>
    </source>
</evidence>
<evidence type="ECO:0000256" key="1">
    <source>
        <dbReference type="SAM" id="SignalP"/>
    </source>
</evidence>
<name>A0ABT3YJ88_9HYPH</name>
<dbReference type="RefSeq" id="WP_267613661.1">
    <property type="nucleotide sequence ID" value="NZ_JAOVZQ010000001.1"/>
</dbReference>
<organism evidence="2 3">
    <name type="scientific">Hoeflea ulvae</name>
    <dbReference type="NCBI Taxonomy" id="2983764"/>
    <lineage>
        <taxon>Bacteria</taxon>
        <taxon>Pseudomonadati</taxon>
        <taxon>Pseudomonadota</taxon>
        <taxon>Alphaproteobacteria</taxon>
        <taxon>Hyphomicrobiales</taxon>
        <taxon>Rhizobiaceae</taxon>
        <taxon>Hoeflea</taxon>
    </lineage>
</organism>
<reference evidence="2" key="1">
    <citation type="submission" date="2022-10" db="EMBL/GenBank/DDBJ databases">
        <title>Hoeflea sp. J2-29, isolated from marine algae.</title>
        <authorList>
            <person name="Kristyanto S."/>
            <person name="Kim J.M."/>
            <person name="Jeon C.O."/>
        </authorList>
    </citation>
    <scope>NUCLEOTIDE SEQUENCE</scope>
    <source>
        <strain evidence="2">J2-29</strain>
    </source>
</reference>